<evidence type="ECO:0000259" key="3">
    <source>
        <dbReference type="SMART" id="SM00499"/>
    </source>
</evidence>
<dbReference type="Gene3D" id="1.10.110.10">
    <property type="entry name" value="Plant lipid-transfer and hydrophobic proteins"/>
    <property type="match status" value="1"/>
</dbReference>
<keyword evidence="2" id="KW-0732">Signal</keyword>
<comment type="similarity">
    <text evidence="1">Belongs to the plant LTP family.</text>
</comment>
<feature type="chain" id="PRO_5044752168" description="Bifunctional inhibitor/plant lipid transfer protein/seed storage helical domain-containing protein" evidence="2">
    <location>
        <begin position="31"/>
        <end position="122"/>
    </location>
</feature>
<dbReference type="SMART" id="SM00499">
    <property type="entry name" value="AAI"/>
    <property type="match status" value="1"/>
</dbReference>
<evidence type="ECO:0000256" key="2">
    <source>
        <dbReference type="SAM" id="SignalP"/>
    </source>
</evidence>
<gene>
    <name evidence="4" type="ORF">ACJRO7_003286</name>
</gene>
<dbReference type="InterPro" id="IPR000528">
    <property type="entry name" value="Plant_nsLTP"/>
</dbReference>
<dbReference type="Proteomes" id="UP001634007">
    <property type="component" value="Unassembled WGS sequence"/>
</dbReference>
<feature type="signal peptide" evidence="2">
    <location>
        <begin position="1"/>
        <end position="30"/>
    </location>
</feature>
<comment type="caution">
    <text evidence="4">The sequence shown here is derived from an EMBL/GenBank/DDBJ whole genome shotgun (WGS) entry which is preliminary data.</text>
</comment>
<dbReference type="PANTHER" id="PTHR33076">
    <property type="entry name" value="NON-SPECIFIC LIPID-TRANSFER PROTEIN 2-RELATED"/>
    <property type="match status" value="1"/>
</dbReference>
<dbReference type="InterPro" id="IPR036312">
    <property type="entry name" value="Bifun_inhib/LTP/seed_sf"/>
</dbReference>
<proteinExistence type="inferred from homology"/>
<dbReference type="CDD" id="cd01960">
    <property type="entry name" value="nsLTP1"/>
    <property type="match status" value="1"/>
</dbReference>
<dbReference type="PRINTS" id="PR00382">
    <property type="entry name" value="LIPIDTRNSFER"/>
</dbReference>
<reference evidence="4 5" key="1">
    <citation type="submission" date="2024-11" db="EMBL/GenBank/DDBJ databases">
        <title>Chromosome-level genome assembly of Eucalyptus globulus Labill. provides insights into its genome evolution.</title>
        <authorList>
            <person name="Li X."/>
        </authorList>
    </citation>
    <scope>NUCLEOTIDE SEQUENCE [LARGE SCALE GENOMIC DNA]</scope>
    <source>
        <strain evidence="4">CL2024</strain>
        <tissue evidence="4">Fresh tender leaves</tissue>
    </source>
</reference>
<evidence type="ECO:0000313" key="4">
    <source>
        <dbReference type="EMBL" id="KAL3718126.1"/>
    </source>
</evidence>
<accession>A0ABD3IU84</accession>
<dbReference type="EMBL" id="JBJKBG010000010">
    <property type="protein sequence ID" value="KAL3718126.1"/>
    <property type="molecule type" value="Genomic_DNA"/>
</dbReference>
<dbReference type="SUPFAM" id="SSF47699">
    <property type="entry name" value="Bifunctional inhibitor/lipid-transfer protein/seed storage 2S albumin"/>
    <property type="match status" value="1"/>
</dbReference>
<sequence length="122" mass="13287">MGSKSSNRQLAPKVLFFLFIMFMSSTPVKSITCQEALKVLFPCLSFVLGSVPPPPSAECCSGAQALASQVTTTEDRRTLCQCYKNIPPGIDIKPDRVQEVSKYCNVNVTIPTDPKVDCNSIP</sequence>
<dbReference type="AlphaFoldDB" id="A0ABD3IU84"/>
<evidence type="ECO:0000313" key="5">
    <source>
        <dbReference type="Proteomes" id="UP001634007"/>
    </source>
</evidence>
<dbReference type="InterPro" id="IPR016140">
    <property type="entry name" value="Bifunc_inhib/LTP/seed_store"/>
</dbReference>
<organism evidence="4 5">
    <name type="scientific">Eucalyptus globulus</name>
    <name type="common">Tasmanian blue gum</name>
    <dbReference type="NCBI Taxonomy" id="34317"/>
    <lineage>
        <taxon>Eukaryota</taxon>
        <taxon>Viridiplantae</taxon>
        <taxon>Streptophyta</taxon>
        <taxon>Embryophyta</taxon>
        <taxon>Tracheophyta</taxon>
        <taxon>Spermatophyta</taxon>
        <taxon>Magnoliopsida</taxon>
        <taxon>eudicotyledons</taxon>
        <taxon>Gunneridae</taxon>
        <taxon>Pentapetalae</taxon>
        <taxon>rosids</taxon>
        <taxon>malvids</taxon>
        <taxon>Myrtales</taxon>
        <taxon>Myrtaceae</taxon>
        <taxon>Myrtoideae</taxon>
        <taxon>Eucalypteae</taxon>
        <taxon>Eucalyptus</taxon>
    </lineage>
</organism>
<dbReference type="Pfam" id="PF14368">
    <property type="entry name" value="LTP_2"/>
    <property type="match status" value="1"/>
</dbReference>
<name>A0ABD3IU84_EUCGL</name>
<evidence type="ECO:0000256" key="1">
    <source>
        <dbReference type="ARBA" id="ARBA00009748"/>
    </source>
</evidence>
<keyword evidence="5" id="KW-1185">Reference proteome</keyword>
<feature type="domain" description="Bifunctional inhibitor/plant lipid transfer protein/seed storage helical" evidence="3">
    <location>
        <begin position="33"/>
        <end position="118"/>
    </location>
</feature>
<protein>
    <recommendedName>
        <fullName evidence="3">Bifunctional inhibitor/plant lipid transfer protein/seed storage helical domain-containing protein</fullName>
    </recommendedName>
</protein>